<dbReference type="UniPathway" id="UPA00148"/>
<comment type="similarity">
    <text evidence="2">Belongs to the CobH/CbiC family.</text>
</comment>
<evidence type="ECO:0000313" key="7">
    <source>
        <dbReference type="Proteomes" id="UP000199568"/>
    </source>
</evidence>
<evidence type="ECO:0000256" key="2">
    <source>
        <dbReference type="ARBA" id="ARBA00009774"/>
    </source>
</evidence>
<dbReference type="OrthoDB" id="9780708at2"/>
<keyword evidence="7" id="KW-1185">Reference proteome</keyword>
<organism evidence="6 7">
    <name type="scientific">Natronincola peptidivorans</name>
    <dbReference type="NCBI Taxonomy" id="426128"/>
    <lineage>
        <taxon>Bacteria</taxon>
        <taxon>Bacillati</taxon>
        <taxon>Bacillota</taxon>
        <taxon>Clostridia</taxon>
        <taxon>Peptostreptococcales</taxon>
        <taxon>Natronincolaceae</taxon>
        <taxon>Natronincola</taxon>
    </lineage>
</organism>
<dbReference type="InterPro" id="IPR003722">
    <property type="entry name" value="Cbl_synth_CobH/CbiC"/>
</dbReference>
<evidence type="ECO:0000259" key="5">
    <source>
        <dbReference type="Pfam" id="PF02570"/>
    </source>
</evidence>
<evidence type="ECO:0000256" key="4">
    <source>
        <dbReference type="ARBA" id="ARBA00023235"/>
    </source>
</evidence>
<dbReference type="STRING" id="426128.SAMN05660297_01799"/>
<dbReference type="Proteomes" id="UP000199568">
    <property type="component" value="Unassembled WGS sequence"/>
</dbReference>
<dbReference type="RefSeq" id="WP_090442531.1">
    <property type="nucleotide sequence ID" value="NZ_FOHU01000006.1"/>
</dbReference>
<proteinExistence type="inferred from homology"/>
<feature type="domain" description="Cobalamin biosynthesis precorrin-8X methylmutase CobH/CbiC" evidence="5">
    <location>
        <begin position="9"/>
        <end position="204"/>
    </location>
</feature>
<sequence>MEYIKDPRDIEKNSFEIITQELGEKTFPEREGKIIKRMIHTTADFQYADITKISKGAIDSGLAALKEGCSIYTDTRMSMAGINKRALKQMNCEIYCLVDDPEVAKEAKERGLTRSMVAMEKAAKEEKTKIFVIGNAPTALFQLCQYIDEGKKLPSLVVGVPVGFVGARESKDELIRRNVPYITTLGRKGGSTVAAAIVNALLYMNL</sequence>
<reference evidence="6 7" key="1">
    <citation type="submission" date="2016-10" db="EMBL/GenBank/DDBJ databases">
        <authorList>
            <person name="de Groot N.N."/>
        </authorList>
    </citation>
    <scope>NUCLEOTIDE SEQUENCE [LARGE SCALE GENOMIC DNA]</scope>
    <source>
        <strain evidence="6 7">DSM 18979</strain>
    </source>
</reference>
<gene>
    <name evidence="6" type="ORF">SAMN05660297_01799</name>
</gene>
<comment type="pathway">
    <text evidence="1">Cofactor biosynthesis; adenosylcobalamin biosynthesis.</text>
</comment>
<dbReference type="PANTHER" id="PTHR43588">
    <property type="entry name" value="COBALT-PRECORRIN-8 METHYLMUTASE"/>
    <property type="match status" value="1"/>
</dbReference>
<evidence type="ECO:0000256" key="3">
    <source>
        <dbReference type="ARBA" id="ARBA00022573"/>
    </source>
</evidence>
<dbReference type="Gene3D" id="3.40.50.10230">
    <property type="entry name" value="Cobalamin biosynthesis CobH/CbiC, precorrin-8X methylmutase"/>
    <property type="match status" value="1"/>
</dbReference>
<dbReference type="PANTHER" id="PTHR43588:SF1">
    <property type="entry name" value="COBALT-PRECORRIN-8 METHYLMUTASE"/>
    <property type="match status" value="1"/>
</dbReference>
<dbReference type="AlphaFoldDB" id="A0A1I0CWH0"/>
<evidence type="ECO:0000256" key="1">
    <source>
        <dbReference type="ARBA" id="ARBA00004953"/>
    </source>
</evidence>
<dbReference type="EMBL" id="FOHU01000006">
    <property type="protein sequence ID" value="SET24099.1"/>
    <property type="molecule type" value="Genomic_DNA"/>
</dbReference>
<dbReference type="GO" id="GO:0016993">
    <property type="term" value="F:precorrin-8X methylmutase activity"/>
    <property type="evidence" value="ECO:0007669"/>
    <property type="project" value="InterPro"/>
</dbReference>
<keyword evidence="3" id="KW-0169">Cobalamin biosynthesis</keyword>
<accession>A0A1I0CWH0</accession>
<evidence type="ECO:0000313" key="6">
    <source>
        <dbReference type="EMBL" id="SET24099.1"/>
    </source>
</evidence>
<keyword evidence="4" id="KW-0413">Isomerase</keyword>
<dbReference type="SUPFAM" id="SSF63965">
    <property type="entry name" value="Precorrin-8X methylmutase CbiC/CobH"/>
    <property type="match status" value="1"/>
</dbReference>
<protein>
    <submittedName>
        <fullName evidence="6">Precorrin-8X methylmutase</fullName>
    </submittedName>
</protein>
<dbReference type="GO" id="GO:0009236">
    <property type="term" value="P:cobalamin biosynthetic process"/>
    <property type="evidence" value="ECO:0007669"/>
    <property type="project" value="UniProtKB-UniPathway"/>
</dbReference>
<dbReference type="InterPro" id="IPR036588">
    <property type="entry name" value="CobH/CbiC_sf"/>
</dbReference>
<name>A0A1I0CWH0_9FIRM</name>
<dbReference type="Pfam" id="PF02570">
    <property type="entry name" value="CbiC"/>
    <property type="match status" value="1"/>
</dbReference>